<dbReference type="InterPro" id="IPR008979">
    <property type="entry name" value="Galactose-bd-like_sf"/>
</dbReference>
<keyword evidence="6" id="KW-0479">Metal-binding</keyword>
<dbReference type="SUPFAM" id="SSF49785">
    <property type="entry name" value="Galactose-binding domain-like"/>
    <property type="match status" value="1"/>
</dbReference>
<dbReference type="KEGG" id="aori:SD37_20885"/>
<dbReference type="GO" id="GO:0030246">
    <property type="term" value="F:carbohydrate binding"/>
    <property type="evidence" value="ECO:0007669"/>
    <property type="project" value="InterPro"/>
</dbReference>
<dbReference type="Gene3D" id="3.10.170.10">
    <property type="match status" value="1"/>
</dbReference>
<protein>
    <recommendedName>
        <fullName evidence="14">F5/8 type C domain-containing protein</fullName>
    </recommendedName>
</protein>
<dbReference type="EMBL" id="CP016174">
    <property type="protein sequence ID" value="ANN17859.1"/>
    <property type="molecule type" value="Genomic_DNA"/>
</dbReference>
<dbReference type="Gene3D" id="2.60.120.260">
    <property type="entry name" value="Galactose-binding domain-like"/>
    <property type="match status" value="1"/>
</dbReference>
<evidence type="ECO:0000256" key="4">
    <source>
        <dbReference type="ARBA" id="ARBA00022525"/>
    </source>
</evidence>
<dbReference type="PANTHER" id="PTHR33478:SF1">
    <property type="entry name" value="EXTRACELLULAR METALLOPROTEINASE MEP"/>
    <property type="match status" value="1"/>
</dbReference>
<dbReference type="InterPro" id="IPR027268">
    <property type="entry name" value="Peptidase_M4/M1_CTD_sf"/>
</dbReference>
<dbReference type="Proteomes" id="UP000093695">
    <property type="component" value="Chromosome"/>
</dbReference>
<dbReference type="SUPFAM" id="SSF55486">
    <property type="entry name" value="Metalloproteases ('zincins'), catalytic domain"/>
    <property type="match status" value="1"/>
</dbReference>
<dbReference type="Gene3D" id="1.10.390.10">
    <property type="entry name" value="Neutral Protease Domain 2"/>
    <property type="match status" value="1"/>
</dbReference>
<keyword evidence="9" id="KW-0862">Zinc</keyword>
<keyword evidence="4" id="KW-0964">Secreted</keyword>
<reference evidence="15 16" key="1">
    <citation type="journal article" date="2015" name="Genome Announc.">
        <title>Draft Genome Sequence of Norvancomycin-Producing Strain Amycolatopsis orientalis CPCC200066.</title>
        <authorList>
            <person name="Lei X."/>
            <person name="Yuan F."/>
            <person name="Shi Y."/>
            <person name="Li X."/>
            <person name="Wang L."/>
            <person name="Hong B."/>
        </authorList>
    </citation>
    <scope>NUCLEOTIDE SEQUENCE [LARGE SCALE GENOMIC DNA]</scope>
    <source>
        <strain evidence="15 16">B-37</strain>
    </source>
</reference>
<dbReference type="Gene3D" id="2.60.40.1120">
    <property type="entry name" value="Carboxypeptidase-like, regulatory domain"/>
    <property type="match status" value="1"/>
</dbReference>
<dbReference type="Pfam" id="PF02128">
    <property type="entry name" value="Peptidase_M36"/>
    <property type="match status" value="1"/>
</dbReference>
<feature type="compositionally biased region" description="Low complexity" evidence="12">
    <location>
        <begin position="669"/>
        <end position="678"/>
    </location>
</feature>
<evidence type="ECO:0000256" key="13">
    <source>
        <dbReference type="SAM" id="SignalP"/>
    </source>
</evidence>
<dbReference type="Pfam" id="PF00754">
    <property type="entry name" value="F5_F8_type_C"/>
    <property type="match status" value="1"/>
</dbReference>
<comment type="cofactor">
    <cofactor evidence="1">
        <name>Zn(2+)</name>
        <dbReference type="ChEBI" id="CHEBI:29105"/>
    </cofactor>
</comment>
<proteinExistence type="inferred from homology"/>
<evidence type="ECO:0000256" key="3">
    <source>
        <dbReference type="ARBA" id="ARBA00006006"/>
    </source>
</evidence>
<dbReference type="GO" id="GO:0004222">
    <property type="term" value="F:metalloendopeptidase activity"/>
    <property type="evidence" value="ECO:0007669"/>
    <property type="project" value="InterPro"/>
</dbReference>
<keyword evidence="11" id="KW-0865">Zymogen</keyword>
<comment type="subcellular location">
    <subcellularLocation>
        <location evidence="2">Secreted</location>
    </subcellularLocation>
</comment>
<dbReference type="PRINTS" id="PR00999">
    <property type="entry name" value="FUNGALYSIN"/>
</dbReference>
<evidence type="ECO:0000313" key="16">
    <source>
        <dbReference type="Proteomes" id="UP000093695"/>
    </source>
</evidence>
<keyword evidence="7 13" id="KW-0732">Signal</keyword>
<gene>
    <name evidence="15" type="ORF">SD37_20885</name>
</gene>
<evidence type="ECO:0000256" key="9">
    <source>
        <dbReference type="ARBA" id="ARBA00022833"/>
    </source>
</evidence>
<dbReference type="InterPro" id="IPR000421">
    <property type="entry name" value="FA58C"/>
</dbReference>
<organism evidence="15 16">
    <name type="scientific">Amycolatopsis orientalis</name>
    <name type="common">Nocardia orientalis</name>
    <dbReference type="NCBI Taxonomy" id="31958"/>
    <lineage>
        <taxon>Bacteria</taxon>
        <taxon>Bacillati</taxon>
        <taxon>Actinomycetota</taxon>
        <taxon>Actinomycetes</taxon>
        <taxon>Pseudonocardiales</taxon>
        <taxon>Pseudonocardiaceae</taxon>
        <taxon>Amycolatopsis</taxon>
    </lineage>
</organism>
<dbReference type="STRING" id="31958.SD37_20885"/>
<name>A0A193C0B6_AMYOR</name>
<evidence type="ECO:0000313" key="15">
    <source>
        <dbReference type="EMBL" id="ANN17859.1"/>
    </source>
</evidence>
<comment type="similarity">
    <text evidence="3">Belongs to the peptidase M36 family.</text>
</comment>
<feature type="domain" description="F5/8 type C" evidence="14">
    <location>
        <begin position="748"/>
        <end position="857"/>
    </location>
</feature>
<dbReference type="GO" id="GO:0006508">
    <property type="term" value="P:proteolysis"/>
    <property type="evidence" value="ECO:0007669"/>
    <property type="project" value="UniProtKB-KW"/>
</dbReference>
<accession>A0A193C0B6</accession>
<dbReference type="InterPro" id="IPR001842">
    <property type="entry name" value="Peptidase_M36"/>
</dbReference>
<evidence type="ECO:0000256" key="8">
    <source>
        <dbReference type="ARBA" id="ARBA00022801"/>
    </source>
</evidence>
<dbReference type="eggNOG" id="COG3485">
    <property type="taxonomic scope" value="Bacteria"/>
</dbReference>
<dbReference type="SUPFAM" id="SSF49452">
    <property type="entry name" value="Starch-binding domain-like"/>
    <property type="match status" value="1"/>
</dbReference>
<evidence type="ECO:0000256" key="1">
    <source>
        <dbReference type="ARBA" id="ARBA00001947"/>
    </source>
</evidence>
<dbReference type="PROSITE" id="PS50022">
    <property type="entry name" value="FA58C_3"/>
    <property type="match status" value="1"/>
</dbReference>
<feature type="region of interest" description="Disordered" evidence="12">
    <location>
        <begin position="32"/>
        <end position="63"/>
    </location>
</feature>
<keyword evidence="16" id="KW-1185">Reference proteome</keyword>
<dbReference type="RefSeq" id="WP_044856573.1">
    <property type="nucleotide sequence ID" value="NZ_CP016174.1"/>
</dbReference>
<dbReference type="GO" id="GO:0008270">
    <property type="term" value="F:zinc ion binding"/>
    <property type="evidence" value="ECO:0007669"/>
    <property type="project" value="InterPro"/>
</dbReference>
<dbReference type="InterPro" id="IPR050371">
    <property type="entry name" value="Fungal_virulence_M36"/>
</dbReference>
<feature type="compositionally biased region" description="Basic and acidic residues" evidence="12">
    <location>
        <begin position="47"/>
        <end position="58"/>
    </location>
</feature>
<dbReference type="Pfam" id="PF07504">
    <property type="entry name" value="FTP"/>
    <property type="match status" value="1"/>
</dbReference>
<dbReference type="GO" id="GO:0005615">
    <property type="term" value="C:extracellular space"/>
    <property type="evidence" value="ECO:0007669"/>
    <property type="project" value="InterPro"/>
</dbReference>
<dbReference type="Pfam" id="PF13620">
    <property type="entry name" value="CarboxypepD_reg"/>
    <property type="match status" value="1"/>
</dbReference>
<feature type="region of interest" description="Disordered" evidence="12">
    <location>
        <begin position="661"/>
        <end position="680"/>
    </location>
</feature>
<dbReference type="AlphaFoldDB" id="A0A193C0B6"/>
<evidence type="ECO:0000256" key="6">
    <source>
        <dbReference type="ARBA" id="ARBA00022723"/>
    </source>
</evidence>
<evidence type="ECO:0000256" key="12">
    <source>
        <dbReference type="SAM" id="MobiDB-lite"/>
    </source>
</evidence>
<dbReference type="PANTHER" id="PTHR33478">
    <property type="entry name" value="EXTRACELLULAR METALLOPROTEINASE MEP"/>
    <property type="match status" value="1"/>
</dbReference>
<sequence length="930" mass="96707">MTSRSSRSRASLCAATAITLLALITAPEAGAAPASGAAQSTPSVPDRSGKDVDVRDTARTSPRVLGARSRLAASRANSVAKARAELGNQALLDFDELTGTPRVLARTDGFLTGPSGKPPRDIVLDYLREREGLVGLSADDTAKLNLRKDYVDVEGTHHLSFTQDVGGIPVFGNGLKAHVTKDGRLIQLDGSPVRGLPASLGAATLAAPGPDAKQVGFLTADGIRPAWYTLAKPSVGKMFQEVTDAATGALLYRKNLVNHANDADGAKGLAWEASPGPQKQVNLTQRGWLPADAKTLDGNVAHVAADVNGDLQFQPQEEVGPNTDGTFRYRFTDFNAVVGPPCSVSRPCSWDPKTPGSWAKNREQNAVQALAYVGSFHDHLASFPIGFTRAAGNFEKVDGDAVQVHTLLGAQEPGYYDNAFMGTPPDGQAPTMGMFLFHDPRDPGDPFLAANSADDATIIHHEYTHGLSNRLVVDAQGNSTLNTLQSGAMGEAWSDWYAFDYLAGRNAVKDTPAPGELLGGDYVSNGKPLARTQPLDCPVGAGAPQCPGTPGAGPGGYTYGDLGRIIGAPEVHADGEIWASTLWDVRSALGVQLTRALVTRAMELSPASPSFLDMRNAILQADTVINGGRAHAKLWKAFAARGMGYFAASITGADTAPAEDFSTPPPAGTPTGTVTGKVTNRDDGTPIAGVAIRFGGHDSGFGGSLSAVTDATGAYTIPSVLPGTYPKVYASGGAADPEIRAVSVRSGTTKVDWALRLNWASSGAGAGVTAFNGEDFTQYGCGPGDLTKSSVLGGGGWSTDKTVRPDGTIETRFVTIKLGKAVNVSAIEIDPSNTCGDDPPAAAKDVTVETSVDGTNWVKAGSGDFKPADLNKLTALQLAPGSATGVLFVRLTVSSNQLAFYPDKACSPQPTTAGCLYLDVRNLAVRGAPA</sequence>
<feature type="compositionally biased region" description="Low complexity" evidence="12">
    <location>
        <begin position="32"/>
        <end position="43"/>
    </location>
</feature>
<keyword evidence="5" id="KW-0645">Protease</keyword>
<dbReference type="InterPro" id="IPR013784">
    <property type="entry name" value="Carb-bd-like_fold"/>
</dbReference>
<dbReference type="InterPro" id="IPR011096">
    <property type="entry name" value="FTP_domain"/>
</dbReference>
<keyword evidence="10" id="KW-0482">Metalloprotease</keyword>
<evidence type="ECO:0000259" key="14">
    <source>
        <dbReference type="PROSITE" id="PS50022"/>
    </source>
</evidence>
<evidence type="ECO:0000256" key="10">
    <source>
        <dbReference type="ARBA" id="ARBA00023049"/>
    </source>
</evidence>
<evidence type="ECO:0000256" key="5">
    <source>
        <dbReference type="ARBA" id="ARBA00022670"/>
    </source>
</evidence>
<keyword evidence="8" id="KW-0378">Hydrolase</keyword>
<feature type="signal peptide" evidence="13">
    <location>
        <begin position="1"/>
        <end position="31"/>
    </location>
</feature>
<evidence type="ECO:0000256" key="11">
    <source>
        <dbReference type="ARBA" id="ARBA00023145"/>
    </source>
</evidence>
<evidence type="ECO:0000256" key="7">
    <source>
        <dbReference type="ARBA" id="ARBA00022729"/>
    </source>
</evidence>
<feature type="chain" id="PRO_5008256266" description="F5/8 type C domain-containing protein" evidence="13">
    <location>
        <begin position="32"/>
        <end position="930"/>
    </location>
</feature>
<evidence type="ECO:0000256" key="2">
    <source>
        <dbReference type="ARBA" id="ARBA00004613"/>
    </source>
</evidence>